<feature type="domain" description="Secretion system C-terminal sorting" evidence="3">
    <location>
        <begin position="1119"/>
        <end position="1191"/>
    </location>
</feature>
<keyword evidence="6" id="KW-1185">Reference proteome</keyword>
<dbReference type="STRING" id="1763537.ULVI_04715"/>
<gene>
    <name evidence="5" type="ORF">ULVI_04715</name>
</gene>
<dbReference type="InterPro" id="IPR056600">
    <property type="entry name" value="GBD_T9SS_assoc"/>
</dbReference>
<feature type="domain" description="T9SS-like galactose binding" evidence="4">
    <location>
        <begin position="145"/>
        <end position="258"/>
    </location>
</feature>
<keyword evidence="1 2" id="KW-0732">Signal</keyword>
<dbReference type="NCBIfam" id="TIGR04183">
    <property type="entry name" value="Por_Secre_tail"/>
    <property type="match status" value="1"/>
</dbReference>
<evidence type="ECO:0000259" key="4">
    <source>
        <dbReference type="Pfam" id="PF23759"/>
    </source>
</evidence>
<feature type="chain" id="PRO_5007888483" evidence="2">
    <location>
        <begin position="19"/>
        <end position="1193"/>
    </location>
</feature>
<dbReference type="AlphaFoldDB" id="A0A167IV27"/>
<evidence type="ECO:0000259" key="3">
    <source>
        <dbReference type="Pfam" id="PF18962"/>
    </source>
</evidence>
<feature type="domain" description="T9SS-like galactose binding" evidence="4">
    <location>
        <begin position="23"/>
        <end position="137"/>
    </location>
</feature>
<dbReference type="EMBL" id="LRXL01000026">
    <property type="protein sequence ID" value="OAB80046.1"/>
    <property type="molecule type" value="Genomic_DNA"/>
</dbReference>
<feature type="domain" description="T9SS-like galactose binding" evidence="4">
    <location>
        <begin position="510"/>
        <end position="624"/>
    </location>
</feature>
<dbReference type="InterPro" id="IPR026444">
    <property type="entry name" value="Secre_tail"/>
</dbReference>
<dbReference type="Pfam" id="PF23759">
    <property type="entry name" value="GBD_T9SS_assoc"/>
    <property type="match status" value="5"/>
</dbReference>
<evidence type="ECO:0000256" key="1">
    <source>
        <dbReference type="ARBA" id="ARBA00022729"/>
    </source>
</evidence>
<dbReference type="Pfam" id="PF18962">
    <property type="entry name" value="Por_Secre_tail"/>
    <property type="match status" value="1"/>
</dbReference>
<evidence type="ECO:0000256" key="2">
    <source>
        <dbReference type="SAM" id="SignalP"/>
    </source>
</evidence>
<dbReference type="Proteomes" id="UP000077013">
    <property type="component" value="Unassembled WGS sequence"/>
</dbReference>
<organism evidence="5 6">
    <name type="scientific">Cochleicola gelatinilyticus</name>
    <dbReference type="NCBI Taxonomy" id="1763537"/>
    <lineage>
        <taxon>Bacteria</taxon>
        <taxon>Pseudomonadati</taxon>
        <taxon>Bacteroidota</taxon>
        <taxon>Flavobacteriia</taxon>
        <taxon>Flavobacteriales</taxon>
        <taxon>Flavobacteriaceae</taxon>
        <taxon>Cochleicola</taxon>
    </lineage>
</organism>
<dbReference type="RefSeq" id="WP_068590254.1">
    <property type="nucleotide sequence ID" value="NZ_LRXL01000026.1"/>
</dbReference>
<evidence type="ECO:0000313" key="5">
    <source>
        <dbReference type="EMBL" id="OAB80046.1"/>
    </source>
</evidence>
<dbReference type="OrthoDB" id="860722at2"/>
<feature type="signal peptide" evidence="2">
    <location>
        <begin position="1"/>
        <end position="18"/>
    </location>
</feature>
<proteinExistence type="predicted"/>
<comment type="caution">
    <text evidence="5">The sequence shown here is derived from an EMBL/GenBank/DDBJ whole genome shotgun (WGS) entry which is preliminary data.</text>
</comment>
<accession>A0A167IV27</accession>
<feature type="domain" description="T9SS-like galactose binding" evidence="4">
    <location>
        <begin position="267"/>
        <end position="380"/>
    </location>
</feature>
<protein>
    <submittedName>
        <fullName evidence="5">Uncharacterized protein</fullName>
    </submittedName>
</protein>
<reference evidence="5 6" key="1">
    <citation type="submission" date="2016-02" db="EMBL/GenBank/DDBJ databases">
        <title>Ulvibacter sp. LPB0005, isolated from Thais luteostoma.</title>
        <authorList>
            <person name="Shin S.-K."/>
            <person name="Yi H."/>
        </authorList>
    </citation>
    <scope>NUCLEOTIDE SEQUENCE [LARGE SCALE GENOMIC DNA]</scope>
    <source>
        <strain evidence="5 6">LPB0005</strain>
    </source>
</reference>
<sequence length="1193" mass="130542">MKLFLQLIIFVFSTALLAQTPVNDECDNRILLSLSTTEITSETIDLTQATQSVLSSCDNISNTYYDAWYEFVAPVNGNVQITGIGGFDNVTFYEGCEGVELTCFTDDGFLYGVTQNATYVLRMSRRSNFAGVVTFGIQAFAESGNNECEDRTNLDVTTTEISEYTVDLRGATESTDSSCDSAGNTNLDVFYEFMAPATGSVRITGIGGFDNVTFYDGCDGTELTCFTDDGFLYGVTQNTPYVLRMSRRAIFASVVTFGLQGFVENDNNECDDRTTITITTTDVSEYTVDLRGATESTDSSCDTSGNTNLDVFYEFTAPVTGNVRITGIGGFDNITFYDACEGAELACFTNDGFLYGVTQNSNYVLRIARRSNFADIITFGLQVFQEVVNDACVDRTNIDVTTTEILEYTVALSSATESLDSSCENSGNENLDVFYEFTAPVTGNIQITGLGGFDNITLYDSCEGTELTCFTNNGFLYDVIENTTYILRMARISNFADTITFGIQAFEREENDECDMATEINIGVLEYTEIPYDLRGATESMNADCQNENNENLDVFYKFNMPVNGNIEISNLGGFDVISLYDACNGTELYCAVGNGIIFNLTSGTEYILRGSRWSVFANTVSLRVQAVEAPLPGCTDTVEFIGGAWVPNPPNFNTNAIIRSNYTTEDYGSFQACSLSVDLLTSVNIAAGDYIEVAYGIDNNGVINVAHEGNIVQRNAASEAINNGTINVSVTTPTLNDGDFMMLGSPMSTETSNDVFGNVRMVRNHSTENFVPNLDVANDFPMAENFADDNGDNWVNYTGAINVGEGYLIRPQSEAVPEGTYTLTYSEGTLNTGDISIPALFNTTKNDSPNIFSNPYASAISAVDLINANSVIDEVYFWEHLTPPNASLPGYNNLNFSMQDISMYNLMGGVAAASDPSGTETEPNGFISTAQGFGIKANAAGTVTFTNTMRRVSNNNTLRRHEVDEVNRLWLQVENRTYGMQSTTLVGFTSEATFDVDAGYDSRRMATVLSLFSETEHGDELGIQGVPQFNTNMKIPVGFSTQLDASLEYRISISEVQGVHLETTEIFLLDTELNITTNLSEEVYEFTAEAGTFNSRFMVLFEDRTLSVSENNLEGIVLYPNPAQDRVVVSNLNREYIESISIYDISGRVIYSQAIESAVQNISIPVVTLESAVYILSVKGTHGSVTKQLIKN</sequence>
<feature type="domain" description="T9SS-like galactose binding" evidence="4">
    <location>
        <begin position="389"/>
        <end position="503"/>
    </location>
</feature>
<evidence type="ECO:0000313" key="6">
    <source>
        <dbReference type="Proteomes" id="UP000077013"/>
    </source>
</evidence>
<name>A0A167IV27_9FLAO</name>